<reference evidence="13 14" key="1">
    <citation type="submission" date="2022-08" db="EMBL/GenBank/DDBJ databases">
        <title>Reclassification of Massilia species as members of the genera Telluria, Duganella, Pseudoduganella, Mokoshia gen. nov. and Zemynaea gen. nov. using orthogonal and non-orthogonal genome-based approaches.</title>
        <authorList>
            <person name="Bowman J.P."/>
        </authorList>
    </citation>
    <scope>NUCLEOTIDE SEQUENCE [LARGE SCALE GENOMIC DNA]</scope>
    <source>
        <strain evidence="13 14">JCM 31606</strain>
    </source>
</reference>
<comment type="subcellular location">
    <subcellularLocation>
        <location evidence="1">Cell outer membrane</location>
        <topology evidence="1">Multi-pass membrane protein</topology>
    </subcellularLocation>
</comment>
<keyword evidence="4" id="KW-1134">Transmembrane beta strand</keyword>
<keyword evidence="14" id="KW-1185">Reference proteome</keyword>
<dbReference type="InterPro" id="IPR033900">
    <property type="entry name" value="Gram_neg_porin_domain"/>
</dbReference>
<dbReference type="PANTHER" id="PTHR34501:SF9">
    <property type="entry name" value="MAJOR OUTER MEMBRANE PROTEIN P.IA"/>
    <property type="match status" value="1"/>
</dbReference>
<evidence type="ECO:0000256" key="4">
    <source>
        <dbReference type="ARBA" id="ARBA00022452"/>
    </source>
</evidence>
<keyword evidence="3" id="KW-0813">Transport</keyword>
<evidence type="ECO:0000313" key="13">
    <source>
        <dbReference type="EMBL" id="MCS0660753.1"/>
    </source>
</evidence>
<dbReference type="Pfam" id="PF13609">
    <property type="entry name" value="Porin_4"/>
    <property type="match status" value="1"/>
</dbReference>
<name>A0ABT2D3C1_9BURK</name>
<comment type="subunit">
    <text evidence="2">Homotrimer.</text>
</comment>
<comment type="caution">
    <text evidence="13">The sequence shown here is derived from an EMBL/GenBank/DDBJ whole genome shotgun (WGS) entry which is preliminary data.</text>
</comment>
<gene>
    <name evidence="13" type="ORF">NX778_22015</name>
</gene>
<evidence type="ECO:0000256" key="6">
    <source>
        <dbReference type="ARBA" id="ARBA00022729"/>
    </source>
</evidence>
<evidence type="ECO:0000256" key="3">
    <source>
        <dbReference type="ARBA" id="ARBA00022448"/>
    </source>
</evidence>
<organism evidence="13 14">
    <name type="scientific">Massilia terrae</name>
    <dbReference type="NCBI Taxonomy" id="1811224"/>
    <lineage>
        <taxon>Bacteria</taxon>
        <taxon>Pseudomonadati</taxon>
        <taxon>Pseudomonadota</taxon>
        <taxon>Betaproteobacteria</taxon>
        <taxon>Burkholderiales</taxon>
        <taxon>Oxalobacteraceae</taxon>
        <taxon>Telluria group</taxon>
        <taxon>Massilia</taxon>
    </lineage>
</organism>
<dbReference type="Proteomes" id="UP001204621">
    <property type="component" value="Unassembled WGS sequence"/>
</dbReference>
<dbReference type="CDD" id="cd00342">
    <property type="entry name" value="gram_neg_porins"/>
    <property type="match status" value="1"/>
</dbReference>
<dbReference type="InterPro" id="IPR002299">
    <property type="entry name" value="Porin_Neis"/>
</dbReference>
<keyword evidence="6 11" id="KW-0732">Signal</keyword>
<keyword evidence="7" id="KW-0406">Ion transport</keyword>
<keyword evidence="8" id="KW-0626">Porin</keyword>
<keyword evidence="5" id="KW-0812">Transmembrane</keyword>
<evidence type="ECO:0000256" key="10">
    <source>
        <dbReference type="ARBA" id="ARBA00023237"/>
    </source>
</evidence>
<protein>
    <submittedName>
        <fullName evidence="13">Porin</fullName>
    </submittedName>
</protein>
<dbReference type="SUPFAM" id="SSF56935">
    <property type="entry name" value="Porins"/>
    <property type="match status" value="1"/>
</dbReference>
<evidence type="ECO:0000256" key="1">
    <source>
        <dbReference type="ARBA" id="ARBA00004571"/>
    </source>
</evidence>
<accession>A0ABT2D3C1</accession>
<evidence type="ECO:0000256" key="2">
    <source>
        <dbReference type="ARBA" id="ARBA00011233"/>
    </source>
</evidence>
<dbReference type="InterPro" id="IPR050298">
    <property type="entry name" value="Gram-neg_bact_OMP"/>
</dbReference>
<evidence type="ECO:0000256" key="8">
    <source>
        <dbReference type="ARBA" id="ARBA00023114"/>
    </source>
</evidence>
<evidence type="ECO:0000256" key="9">
    <source>
        <dbReference type="ARBA" id="ARBA00023136"/>
    </source>
</evidence>
<dbReference type="PRINTS" id="PR00184">
    <property type="entry name" value="NEISSPPORIN"/>
</dbReference>
<dbReference type="PRINTS" id="PR00182">
    <property type="entry name" value="ECOLNEIPORIN"/>
</dbReference>
<evidence type="ECO:0000313" key="14">
    <source>
        <dbReference type="Proteomes" id="UP001204621"/>
    </source>
</evidence>
<evidence type="ECO:0000256" key="7">
    <source>
        <dbReference type="ARBA" id="ARBA00023065"/>
    </source>
</evidence>
<evidence type="ECO:0000256" key="11">
    <source>
        <dbReference type="SAM" id="SignalP"/>
    </source>
</evidence>
<dbReference type="InterPro" id="IPR023614">
    <property type="entry name" value="Porin_dom_sf"/>
</dbReference>
<evidence type="ECO:0000256" key="5">
    <source>
        <dbReference type="ARBA" id="ARBA00022692"/>
    </source>
</evidence>
<dbReference type="EMBL" id="JANUGU010000009">
    <property type="protein sequence ID" value="MCS0660753.1"/>
    <property type="molecule type" value="Genomic_DNA"/>
</dbReference>
<keyword evidence="10" id="KW-0998">Cell outer membrane</keyword>
<dbReference type="PANTHER" id="PTHR34501">
    <property type="entry name" value="PROTEIN YDDL-RELATED"/>
    <property type="match status" value="1"/>
</dbReference>
<feature type="signal peptide" evidence="11">
    <location>
        <begin position="1"/>
        <end position="20"/>
    </location>
</feature>
<evidence type="ECO:0000259" key="12">
    <source>
        <dbReference type="Pfam" id="PF13609"/>
    </source>
</evidence>
<dbReference type="Gene3D" id="2.40.160.10">
    <property type="entry name" value="Porin"/>
    <property type="match status" value="1"/>
</dbReference>
<dbReference type="InterPro" id="IPR001702">
    <property type="entry name" value="Porin_Gram-ve"/>
</dbReference>
<proteinExistence type="predicted"/>
<dbReference type="RefSeq" id="WP_258813945.1">
    <property type="nucleotide sequence ID" value="NZ_JANUGU010000009.1"/>
</dbReference>
<sequence>MQKKHLAAALLAALPVISFAQTNVQLYGIVDAAVASEDNGVDRHTVVNSGNQSSSRFGFRGTEDLGNGMKAIFNLEAGTSIDTGAGDSALFGRRSVVGLQGDFGTVTVGREYSPIASVAGATDITGQGFYGSNLSAFNFLTRRLSNSVNYRSNAMSGFSVLAAYSAGEAAAGLPKSDLKGIGLEYAQGNLYVGGAYHTNNNNVAGDTKEYAVGAAYKFGDFEFKGNWLEQDPAGANNKFDQYNIGAAYSMGAGKFFLNFQQNKLETGARGKGFNLDYSYALSKRTNLYTGYARLNNNSLGNFALNSSSVKLAPGKVGADPSVFNVGLRHTF</sequence>
<keyword evidence="9" id="KW-0472">Membrane</keyword>
<feature type="domain" description="Porin" evidence="12">
    <location>
        <begin position="7"/>
        <end position="297"/>
    </location>
</feature>
<feature type="chain" id="PRO_5047175614" evidence="11">
    <location>
        <begin position="21"/>
        <end position="331"/>
    </location>
</feature>